<evidence type="ECO:0000256" key="4">
    <source>
        <dbReference type="ARBA" id="ARBA00023125"/>
    </source>
</evidence>
<keyword evidence="4" id="KW-0238">DNA-binding</keyword>
<evidence type="ECO:0000256" key="6">
    <source>
        <dbReference type="PROSITE-ProRule" id="PRU00169"/>
    </source>
</evidence>
<dbReference type="Pfam" id="PF00072">
    <property type="entry name" value="Response_reg"/>
    <property type="match status" value="1"/>
</dbReference>
<gene>
    <name evidence="8" type="ORF">EDD55_10826</name>
</gene>
<dbReference type="PANTHER" id="PTHR48111">
    <property type="entry name" value="REGULATOR OF RPOS"/>
    <property type="match status" value="1"/>
</dbReference>
<keyword evidence="1 6" id="KW-0597">Phosphoprotein</keyword>
<organism evidence="8 9">
    <name type="scientific">Varunaivibrio sulfuroxidans</name>
    <dbReference type="NCBI Taxonomy" id="1773489"/>
    <lineage>
        <taxon>Bacteria</taxon>
        <taxon>Pseudomonadati</taxon>
        <taxon>Pseudomonadota</taxon>
        <taxon>Alphaproteobacteria</taxon>
        <taxon>Rhodospirillales</taxon>
        <taxon>Magnetovibrionaceae</taxon>
        <taxon>Varunaivibrio</taxon>
    </lineage>
</organism>
<dbReference type="Proteomes" id="UP000295304">
    <property type="component" value="Unassembled WGS sequence"/>
</dbReference>
<dbReference type="Gene3D" id="3.40.50.2300">
    <property type="match status" value="1"/>
</dbReference>
<evidence type="ECO:0000256" key="2">
    <source>
        <dbReference type="ARBA" id="ARBA00023012"/>
    </source>
</evidence>
<feature type="modified residue" description="4-aspartylphosphate" evidence="6">
    <location>
        <position position="60"/>
    </location>
</feature>
<dbReference type="InterPro" id="IPR039420">
    <property type="entry name" value="WalR-like"/>
</dbReference>
<dbReference type="PANTHER" id="PTHR48111:SF1">
    <property type="entry name" value="TWO-COMPONENT RESPONSE REGULATOR ORR33"/>
    <property type="match status" value="1"/>
</dbReference>
<dbReference type="AlphaFoldDB" id="A0A4R3J5W2"/>
<dbReference type="EMBL" id="SLZW01000008">
    <property type="protein sequence ID" value="TCS61228.1"/>
    <property type="molecule type" value="Genomic_DNA"/>
</dbReference>
<dbReference type="GO" id="GO:0000156">
    <property type="term" value="F:phosphorelay response regulator activity"/>
    <property type="evidence" value="ECO:0007669"/>
    <property type="project" value="TreeGrafter"/>
</dbReference>
<reference evidence="8 9" key="1">
    <citation type="submission" date="2019-03" db="EMBL/GenBank/DDBJ databases">
        <title>Genomic Encyclopedia of Type Strains, Phase IV (KMG-IV): sequencing the most valuable type-strain genomes for metagenomic binning, comparative biology and taxonomic classification.</title>
        <authorList>
            <person name="Goeker M."/>
        </authorList>
    </citation>
    <scope>NUCLEOTIDE SEQUENCE [LARGE SCALE GENOMIC DNA]</scope>
    <source>
        <strain evidence="8 9">DSM 101688</strain>
    </source>
</reference>
<evidence type="ECO:0000256" key="1">
    <source>
        <dbReference type="ARBA" id="ARBA00022553"/>
    </source>
</evidence>
<evidence type="ECO:0000313" key="8">
    <source>
        <dbReference type="EMBL" id="TCS61228.1"/>
    </source>
</evidence>
<evidence type="ECO:0000256" key="5">
    <source>
        <dbReference type="ARBA" id="ARBA00023163"/>
    </source>
</evidence>
<dbReference type="GO" id="GO:0000976">
    <property type="term" value="F:transcription cis-regulatory region binding"/>
    <property type="evidence" value="ECO:0007669"/>
    <property type="project" value="TreeGrafter"/>
</dbReference>
<dbReference type="RefSeq" id="WP_165886356.1">
    <property type="nucleotide sequence ID" value="NZ_CP119676.1"/>
</dbReference>
<evidence type="ECO:0000256" key="3">
    <source>
        <dbReference type="ARBA" id="ARBA00023015"/>
    </source>
</evidence>
<keyword evidence="3" id="KW-0805">Transcription regulation</keyword>
<dbReference type="SUPFAM" id="SSF52172">
    <property type="entry name" value="CheY-like"/>
    <property type="match status" value="1"/>
</dbReference>
<evidence type="ECO:0000313" key="9">
    <source>
        <dbReference type="Proteomes" id="UP000295304"/>
    </source>
</evidence>
<sequence>MKRFNFEQVHLLLIDQDSVIRQTLRNILTDNGFRNIRLGADLFDLKSSFKTLEPDLLICDMDIGECGLAPFIHKLRHHDIPANPFIPVIATSWSPTPSAVRQIINAGADDLLTKPLSASQILSRIKSLVLARKPFIVTHEYIGPERRKPDAAREATIPQFPVPNVLRAKALAQGRIDPSSIQQAIDEAVATVNFLKLERDAFQVLYLVDRIVPALAMFGEADEATKMMIDRLIYLAEDMVRRINRTKYAHVAELCESLMSVTTNLRDSQGCPSLKDVNLLKPLAQSIHAGFAQKDVEAAQIAHKISSTVKR</sequence>
<dbReference type="GO" id="GO:0032993">
    <property type="term" value="C:protein-DNA complex"/>
    <property type="evidence" value="ECO:0007669"/>
    <property type="project" value="TreeGrafter"/>
</dbReference>
<proteinExistence type="predicted"/>
<feature type="domain" description="Response regulatory" evidence="7">
    <location>
        <begin position="10"/>
        <end position="129"/>
    </location>
</feature>
<dbReference type="InterPro" id="IPR001789">
    <property type="entry name" value="Sig_transdc_resp-reg_receiver"/>
</dbReference>
<accession>A0A4R3J5W2</accession>
<dbReference type="GO" id="GO:0005829">
    <property type="term" value="C:cytosol"/>
    <property type="evidence" value="ECO:0007669"/>
    <property type="project" value="TreeGrafter"/>
</dbReference>
<keyword evidence="2" id="KW-0902">Two-component regulatory system</keyword>
<dbReference type="CDD" id="cd00156">
    <property type="entry name" value="REC"/>
    <property type="match status" value="1"/>
</dbReference>
<keyword evidence="9" id="KW-1185">Reference proteome</keyword>
<comment type="caution">
    <text evidence="8">The sequence shown here is derived from an EMBL/GenBank/DDBJ whole genome shotgun (WGS) entry which is preliminary data.</text>
</comment>
<dbReference type="InterPro" id="IPR011006">
    <property type="entry name" value="CheY-like_superfamily"/>
</dbReference>
<evidence type="ECO:0000259" key="7">
    <source>
        <dbReference type="PROSITE" id="PS50110"/>
    </source>
</evidence>
<keyword evidence="5" id="KW-0804">Transcription</keyword>
<protein>
    <submittedName>
        <fullName evidence="8">Response regulator receiver domain-containing protein</fullName>
    </submittedName>
</protein>
<dbReference type="GO" id="GO:0006355">
    <property type="term" value="P:regulation of DNA-templated transcription"/>
    <property type="evidence" value="ECO:0007669"/>
    <property type="project" value="TreeGrafter"/>
</dbReference>
<dbReference type="SMART" id="SM00448">
    <property type="entry name" value="REC"/>
    <property type="match status" value="1"/>
</dbReference>
<name>A0A4R3J5W2_9PROT</name>
<dbReference type="PROSITE" id="PS50110">
    <property type="entry name" value="RESPONSE_REGULATORY"/>
    <property type="match status" value="1"/>
</dbReference>